<proteinExistence type="predicted"/>
<dbReference type="EMBL" id="CP032098">
    <property type="protein sequence ID" value="AXX92505.1"/>
    <property type="molecule type" value="Genomic_DNA"/>
</dbReference>
<dbReference type="KEGG" id="amol:AMOL_1536"/>
<accession>A0A2G1DGZ9</accession>
<keyword evidence="3" id="KW-1185">Reference proteome</keyword>
<organism evidence="2 3">
    <name type="scientific">Malaciobacter molluscorum LMG 25693</name>
    <dbReference type="NCBI Taxonomy" id="870501"/>
    <lineage>
        <taxon>Bacteria</taxon>
        <taxon>Pseudomonadati</taxon>
        <taxon>Campylobacterota</taxon>
        <taxon>Epsilonproteobacteria</taxon>
        <taxon>Campylobacterales</taxon>
        <taxon>Arcobacteraceae</taxon>
        <taxon>Malaciobacter</taxon>
    </lineage>
</organism>
<gene>
    <name evidence="1" type="ORF">AMOL_1536</name>
    <name evidence="2" type="ORF">CPU12_09295</name>
</gene>
<reference evidence="1 4" key="2">
    <citation type="submission" date="2018-08" db="EMBL/GenBank/DDBJ databases">
        <title>Complete genome of the Arcobacter molluscorum type strain LMG 25693.</title>
        <authorList>
            <person name="Miller W.G."/>
            <person name="Yee E."/>
            <person name="Bono J.L."/>
        </authorList>
    </citation>
    <scope>NUCLEOTIDE SEQUENCE [LARGE SCALE GENOMIC DNA]</scope>
    <source>
        <strain evidence="1 4">CECT 7696</strain>
    </source>
</reference>
<protein>
    <submittedName>
        <fullName evidence="2">Malate dehydrogenase</fullName>
    </submittedName>
</protein>
<evidence type="ECO:0000313" key="1">
    <source>
        <dbReference type="EMBL" id="AXX92505.1"/>
    </source>
</evidence>
<evidence type="ECO:0000313" key="4">
    <source>
        <dbReference type="Proteomes" id="UP000262712"/>
    </source>
</evidence>
<name>A0A2G1DGZ9_9BACT</name>
<sequence>MEKKRIIDLSKQNLSYEEKNQIIKILNLNQQSMNLEVSIFQNNEFIKKTTIAFAHIPKKLKAKINPLC</sequence>
<dbReference type="EMBL" id="NXFY01000014">
    <property type="protein sequence ID" value="PHO17626.1"/>
    <property type="molecule type" value="Genomic_DNA"/>
</dbReference>
<dbReference type="RefSeq" id="WP_099342839.1">
    <property type="nucleotide sequence ID" value="NZ_CP032098.1"/>
</dbReference>
<evidence type="ECO:0000313" key="3">
    <source>
        <dbReference type="Proteomes" id="UP000221222"/>
    </source>
</evidence>
<reference evidence="2 3" key="1">
    <citation type="submission" date="2017-09" db="EMBL/GenBank/DDBJ databases">
        <title>Arcobacter canalis sp. nov., a new species isolated from a water canal contaminated with urban sewage.</title>
        <authorList>
            <person name="Perez-Cataluna A."/>
            <person name="Salas-Masso N."/>
            <person name="Figueras M.J."/>
        </authorList>
    </citation>
    <scope>NUCLEOTIDE SEQUENCE [LARGE SCALE GENOMIC DNA]</scope>
    <source>
        <strain evidence="2 3">F98-3</strain>
    </source>
</reference>
<evidence type="ECO:0000313" key="2">
    <source>
        <dbReference type="EMBL" id="PHO17626.1"/>
    </source>
</evidence>
<dbReference type="Proteomes" id="UP000262712">
    <property type="component" value="Chromosome"/>
</dbReference>
<dbReference type="Proteomes" id="UP000221222">
    <property type="component" value="Unassembled WGS sequence"/>
</dbReference>
<dbReference type="AlphaFoldDB" id="A0A2G1DGZ9"/>